<organism evidence="1 2">
    <name type="scientific">Larimichthys crocea</name>
    <name type="common">Large yellow croaker</name>
    <name type="synonym">Pseudosciaena crocea</name>
    <dbReference type="NCBI Taxonomy" id="215358"/>
    <lineage>
        <taxon>Eukaryota</taxon>
        <taxon>Metazoa</taxon>
        <taxon>Chordata</taxon>
        <taxon>Craniata</taxon>
        <taxon>Vertebrata</taxon>
        <taxon>Euteleostomi</taxon>
        <taxon>Actinopterygii</taxon>
        <taxon>Neopterygii</taxon>
        <taxon>Teleostei</taxon>
        <taxon>Neoteleostei</taxon>
        <taxon>Acanthomorphata</taxon>
        <taxon>Eupercaria</taxon>
        <taxon>Sciaenidae</taxon>
        <taxon>Larimichthys</taxon>
    </lineage>
</organism>
<proteinExistence type="predicted"/>
<reference evidence="1" key="1">
    <citation type="submission" date="2018-11" db="EMBL/GenBank/DDBJ databases">
        <title>The sequence and de novo assembly of Larimichthys crocea genome using PacBio and Hi-C technologies.</title>
        <authorList>
            <person name="Xu P."/>
            <person name="Chen B."/>
            <person name="Zhou Z."/>
            <person name="Ke Q."/>
            <person name="Wu Y."/>
            <person name="Bai H."/>
            <person name="Pu F."/>
        </authorList>
    </citation>
    <scope>NUCLEOTIDE SEQUENCE</scope>
    <source>
        <tissue evidence="1">Muscle</tissue>
    </source>
</reference>
<name>A0ACD3R3M5_LARCR</name>
<evidence type="ECO:0000313" key="2">
    <source>
        <dbReference type="Proteomes" id="UP000793456"/>
    </source>
</evidence>
<comment type="caution">
    <text evidence="1">The sequence shown here is derived from an EMBL/GenBank/DDBJ whole genome shotgun (WGS) entry which is preliminary data.</text>
</comment>
<keyword evidence="2" id="KW-1185">Reference proteome</keyword>
<protein>
    <submittedName>
        <fullName evidence="1">Uncharacterized protein</fullName>
    </submittedName>
</protein>
<gene>
    <name evidence="1" type="ORF">E3U43_022214</name>
</gene>
<dbReference type="Proteomes" id="UP000793456">
    <property type="component" value="Chromosome X"/>
</dbReference>
<accession>A0ACD3R3M5</accession>
<dbReference type="EMBL" id="CM011683">
    <property type="protein sequence ID" value="TMS13734.1"/>
    <property type="molecule type" value="Genomic_DNA"/>
</dbReference>
<sequence length="2351" mass="259826">SQARPARPSLSTATAPSLTASSTLNPLCLRMTTMMKSGRPCHLWKKSCRTNLRGLGDVLQSTSGDLNSDPKDALLSSAKVVTRSQSSGQRRRYWDGSDDEWESDTELFLLEDSPLRHSVQNSLKKKSLPPVKFLEGEVIWAKFNRRPWWPCEVIVDPIQGIYHRVKEPSDRPCRLYHVRTFGEPVELTWVEEKSTHTFHGGFEFEQLPLLRRRGKQREQNYKYTIAKRFQNSWKSSVAEAESVLPDRPKMTSSISSSINDALHDSSTAERVNKAHPTFPPSTSPTLPETSHLTNGSILSPVISSPITTPAKPSTLKKSSGKNKPSKSSRDLNSKHPKKMLRNSPDQSNRDNGECPYSDLDSVPKILCPKALERQPKLVPTKPSVTVVKEAKKQPEIQSGLWFSKSGKDRRPKTTSPMPDRTLFSKVPCKKKTASVVSKKTLVPGASSSSGGPSDLSGLSDKHKTLLPAEATLSPEQTGHLKCKNTLVANRYFSSSGSPPDQSGLSDKQKSMVSVETGVPSDKCGYSKGRQTVSNTTDNVTGIVCDQLGSSDVKKALESSITLKFSDQSRFSEGVMNRTEHDMKVFVIDRISDQAEEKESHKTLASTLNVDTTDPLVRLEKQTSLVSKCRLPFVKLIRKDIKGRKFLNSSVTISPSDKPEHTKNEKIPDTNMTAKQSDCMDRKAGVLIDKTVSSESIKNHHKVKLLLTPMWQKVSDELSSPEAERIPVLKVNASNVTSSSSNQSDQSEGKKTSASNVTSMSSDQLGSSEQKATPEERTVFNTTTPPSPQHGNLACKNAHVPESPSSEKSKKVVHKTKQVLDKVNKVVLQEQPAHLPASNRLMTRALEAMQKVEKKKREKARKVAEQKDLLKSYRKSEDHVCHSARNSTWNPESKRDHCTKTKSLESHCKDNGEYDRDTVSSCSTPPISESVDFEADVKSEDEDLSISSTPPMDFIPLTSKVKAKKEDHSSDRSSPSSPFSFMNAFKNVQEVSFQSVTNEGDGKPISFKADTNYKFSTFLMMLKDLHDTREREGTPLELEIGPPSAHVKAEPLVMPGEATPAGQDQQLDHINKNSSPDKIKVARNEGSTSQTSKRPYNRRGSSTGVKKKTSRKVPCRPARSGPGFPGLESLPSVDSSSRVESRVQSMLGLQTSNWERQAGSGDGVIGEEEEERWSRVNENLQNMVPLDQRGCNTTLCLEQPNGLVGDSTENNASLMRNAGEGDNAPTAHKRIRKPSKRLIEWTEEYDQIFSTRKKTKKPLQLIGKATQPITPVSEPLGSDKDTHDHPSLDLLPEIQTPPPEEIAATTPTELQIPSTENSSPQDAPVLSIDTLTPPPEADPSLSDGLVKDTRNAPVLGRKRKRKPTQKILEYCLEAEASTGPKKKVKTLKNNSNPASQSDSAPPSLKSKNRHLAVSSSTPTNTEISTCTPPPPIQTDRPPSSPASPTPAPAPPEPAQVDTASADVDPTQAEDSKTQEAKKDRAESEGDPSSLDHSFSSMKDDLSLCDDPLVPSRKIIGDRGGPASMKENICQVCEKTGELLLCEGQCCGAFHLPCISLAEAPKGKFVCPECKSGIHTCFVCKKRSEDVRRCMIPVCGKFYHGECIANFAPTAPVNRGFRCSIHVCLTCFIANPNSSSISKGRLVRCVRCPVAYHATDLCMAAGCVVLSNNSIICPNHFTPRRGVKNHEHVNVSWCFVCTEGGSLLCCESCPAAFHRECLNMEMPKGSWYCNDCKAGKKPRYKDILWVKVGRYRWWPAEVSHPKTIPENIQRMRHDVGEFPVHFFGSNDYLWTYQARVFPYMDVDANSKEKMGKGVDATYKKALEEAAVRFRELQAEKELRQLQEDRKNDRKPPPYKHIKVNRPIGKVQIFTADLSEIPRCNCKATDESPCGMDSECINRMLLYECHPQVCPAGERCLNQAFTKRQYSQVEIFRTLSRGWGLRCVHDIKKGQFVSEYVGEVIDEEECRSRIRHAQENDICNFYMLTLDKDRIIDAGPKGNEARFMNHCCQPNCETQKWTVSGDTRVGLFALVDVPAGTELTFNYNLECLGNGKTVCKCGASNCSGFLGVRPKNNPPSEDKGRKLKRRGHGKRKNKVVVTKEREDECFSCGDGGQMVSCKRPGCPKVYHADCLNLTKRPAGRWECPWHQCDICGKDAASFCEMCPSSYCSQHREGLLFISKLDGKLCCSEHDPCGPEPLEPGEIREYTPEPRALTSGLGMAVIPSAASNTTTSVNPTTRRVQEVSAGAGMCASESIPAFSIPVPITIPVTAPPASPPPSSTDTPSSPHVFDVPHYSPISSYEEERDEEEELLEEVEDDSVEEVDLEAEQQALTVTTQRRLTNHITPVAQSVAVCVR</sequence>
<feature type="non-terminal residue" evidence="1">
    <location>
        <position position="1"/>
    </location>
</feature>
<evidence type="ECO:0000313" key="1">
    <source>
        <dbReference type="EMBL" id="TMS13734.1"/>
    </source>
</evidence>